<keyword evidence="9" id="KW-1185">Reference proteome</keyword>
<protein>
    <recommendedName>
        <fullName evidence="10">Indole-diterpene biosynthesis protein PaxU</fullName>
    </recommendedName>
</protein>
<keyword evidence="4 7" id="KW-0472">Membrane</keyword>
<keyword evidence="3 7" id="KW-1133">Transmembrane helix</keyword>
<evidence type="ECO:0000256" key="4">
    <source>
        <dbReference type="ARBA" id="ARBA00023136"/>
    </source>
</evidence>
<keyword evidence="5" id="KW-0539">Nucleus</keyword>
<dbReference type="OMA" id="LHVHIMS"/>
<name>S8AH61_DACHA</name>
<evidence type="ECO:0000256" key="2">
    <source>
        <dbReference type="ARBA" id="ARBA00022692"/>
    </source>
</evidence>
<keyword evidence="2 7" id="KW-0812">Transmembrane</keyword>
<evidence type="ECO:0000313" key="8">
    <source>
        <dbReference type="EMBL" id="EPS40501.1"/>
    </source>
</evidence>
<dbReference type="EMBL" id="AQGS01000340">
    <property type="protein sequence ID" value="EPS40501.1"/>
    <property type="molecule type" value="Genomic_DNA"/>
</dbReference>
<comment type="caution">
    <text evidence="8">The sequence shown here is derived from an EMBL/GenBank/DDBJ whole genome shotgun (WGS) entry which is preliminary data.</text>
</comment>
<dbReference type="OrthoDB" id="77878at2759"/>
<organism evidence="8 9">
    <name type="scientific">Dactylellina haptotyla (strain CBS 200.50)</name>
    <name type="common">Nematode-trapping fungus</name>
    <name type="synonym">Monacrosporium haptotylum</name>
    <dbReference type="NCBI Taxonomy" id="1284197"/>
    <lineage>
        <taxon>Eukaryota</taxon>
        <taxon>Fungi</taxon>
        <taxon>Dikarya</taxon>
        <taxon>Ascomycota</taxon>
        <taxon>Pezizomycotina</taxon>
        <taxon>Orbiliomycetes</taxon>
        <taxon>Orbiliales</taxon>
        <taxon>Orbiliaceae</taxon>
        <taxon>Dactylellina</taxon>
    </lineage>
</organism>
<dbReference type="Proteomes" id="UP000015100">
    <property type="component" value="Unassembled WGS sequence"/>
</dbReference>
<proteinExistence type="predicted"/>
<evidence type="ECO:0000256" key="3">
    <source>
        <dbReference type="ARBA" id="ARBA00022989"/>
    </source>
</evidence>
<evidence type="ECO:0000256" key="1">
    <source>
        <dbReference type="ARBA" id="ARBA00004126"/>
    </source>
</evidence>
<reference evidence="9" key="2">
    <citation type="submission" date="2013-04" db="EMBL/GenBank/DDBJ databases">
        <title>Genomic mechanisms accounting for the adaptation to parasitism in nematode-trapping fungi.</title>
        <authorList>
            <person name="Ahren D.G."/>
        </authorList>
    </citation>
    <scope>NUCLEOTIDE SEQUENCE [LARGE SCALE GENOMIC DNA]</scope>
    <source>
        <strain evidence="9">CBS 200.50</strain>
    </source>
</reference>
<dbReference type="PANTHER" id="PTHR12265">
    <property type="entry name" value="TRANSMEMBRANE PROTEIN 53"/>
    <property type="match status" value="1"/>
</dbReference>
<dbReference type="GO" id="GO:0031965">
    <property type="term" value="C:nuclear membrane"/>
    <property type="evidence" value="ECO:0007669"/>
    <property type="project" value="UniProtKB-SubCell"/>
</dbReference>
<dbReference type="eggNOG" id="KOG2521">
    <property type="taxonomic scope" value="Eukaryota"/>
</dbReference>
<evidence type="ECO:0000256" key="7">
    <source>
        <dbReference type="SAM" id="Phobius"/>
    </source>
</evidence>
<reference evidence="8 9" key="1">
    <citation type="journal article" date="2013" name="PLoS Genet.">
        <title>Genomic mechanisms accounting for the adaptation to parasitism in nematode-trapping fungi.</title>
        <authorList>
            <person name="Meerupati T."/>
            <person name="Andersson K.M."/>
            <person name="Friman E."/>
            <person name="Kumar D."/>
            <person name="Tunlid A."/>
            <person name="Ahren D."/>
        </authorList>
    </citation>
    <scope>NUCLEOTIDE SEQUENCE [LARGE SCALE GENOMIC DNA]</scope>
    <source>
        <strain evidence="8 9">CBS 200.50</strain>
    </source>
</reference>
<evidence type="ECO:0000313" key="9">
    <source>
        <dbReference type="Proteomes" id="UP000015100"/>
    </source>
</evidence>
<gene>
    <name evidence="8" type="ORF">H072_5638</name>
</gene>
<feature type="transmembrane region" description="Helical" evidence="7">
    <location>
        <begin position="178"/>
        <end position="199"/>
    </location>
</feature>
<dbReference type="Pfam" id="PF05705">
    <property type="entry name" value="DUF829"/>
    <property type="match status" value="1"/>
</dbReference>
<evidence type="ECO:0000256" key="6">
    <source>
        <dbReference type="ARBA" id="ARBA00037847"/>
    </source>
</evidence>
<dbReference type="AlphaFoldDB" id="S8AH61"/>
<evidence type="ECO:0008006" key="10">
    <source>
        <dbReference type="Google" id="ProtNLM"/>
    </source>
</evidence>
<dbReference type="PANTHER" id="PTHR12265:SF30">
    <property type="entry name" value="TRANSMEMBRANE PROTEIN 53"/>
    <property type="match status" value="1"/>
</dbReference>
<comment type="subcellular location">
    <subcellularLocation>
        <location evidence="6">Endomembrane system</location>
        <topology evidence="6">Single-pass membrane protein</topology>
    </subcellularLocation>
    <subcellularLocation>
        <location evidence="1">Nucleus membrane</location>
    </subcellularLocation>
</comment>
<dbReference type="HOGENOM" id="CLU_036503_0_0_1"/>
<sequence length="286" mass="31668">MEVATPSFAALGFQTLSPLLSYSPGDGTPTAAPSPPSDAGHYDLLMIWGWMNAAPRHVIKYVQLHRTLQPGVPVVFMQSTAASWLGWTGAFDTSLPMIFDIVKTLPEKPKIFVHTFSNGGTTGFAKFLALYQNKTGNPLSVRTLLIDSAPGGLRMPSALTRGVNAFMEMVRNPILKRIVYPVMYLFMSILYLPPMLMGIEHPIGAMRRTLNDETLISEGDTRGYTFCKGDTMVGWEEIVEHAEEAEGRGWRVFTKGFDGGSHVGGYRHHPQEYEDFIKQLKKATPV</sequence>
<accession>S8AH61</accession>
<dbReference type="InterPro" id="IPR008547">
    <property type="entry name" value="DUF829_TMEM53"/>
</dbReference>
<evidence type="ECO:0000256" key="5">
    <source>
        <dbReference type="ARBA" id="ARBA00023242"/>
    </source>
</evidence>